<accession>A0A316TZ12</accession>
<dbReference type="Proteomes" id="UP000245942">
    <property type="component" value="Unassembled WGS sequence"/>
</dbReference>
<reference evidence="2 3" key="1">
    <citation type="journal article" date="2018" name="Mol. Biol. Evol.">
        <title>Broad Genomic Sampling Reveals a Smut Pathogenic Ancestry of the Fungal Clade Ustilaginomycotina.</title>
        <authorList>
            <person name="Kijpornyongpan T."/>
            <person name="Mondo S.J."/>
            <person name="Barry K."/>
            <person name="Sandor L."/>
            <person name="Lee J."/>
            <person name="Lipzen A."/>
            <person name="Pangilinan J."/>
            <person name="LaButti K."/>
            <person name="Hainaut M."/>
            <person name="Henrissat B."/>
            <person name="Grigoriev I.V."/>
            <person name="Spatafora J.W."/>
            <person name="Aime M.C."/>
        </authorList>
    </citation>
    <scope>NUCLEOTIDE SEQUENCE [LARGE SCALE GENOMIC DNA]</scope>
    <source>
        <strain evidence="2 3">MCA 4718</strain>
    </source>
</reference>
<feature type="region of interest" description="Disordered" evidence="1">
    <location>
        <begin position="59"/>
        <end position="218"/>
    </location>
</feature>
<name>A0A316TZ12_9BASI</name>
<organism evidence="2 3">
    <name type="scientific">Pseudomicrostroma glucosiphilum</name>
    <dbReference type="NCBI Taxonomy" id="1684307"/>
    <lineage>
        <taxon>Eukaryota</taxon>
        <taxon>Fungi</taxon>
        <taxon>Dikarya</taxon>
        <taxon>Basidiomycota</taxon>
        <taxon>Ustilaginomycotina</taxon>
        <taxon>Exobasidiomycetes</taxon>
        <taxon>Microstromatales</taxon>
        <taxon>Microstromatales incertae sedis</taxon>
        <taxon>Pseudomicrostroma</taxon>
    </lineage>
</organism>
<dbReference type="GeneID" id="37017201"/>
<protein>
    <submittedName>
        <fullName evidence="2">Uncharacterized protein</fullName>
    </submittedName>
</protein>
<proteinExistence type="predicted"/>
<evidence type="ECO:0000256" key="1">
    <source>
        <dbReference type="SAM" id="MobiDB-lite"/>
    </source>
</evidence>
<feature type="compositionally biased region" description="Basic and acidic residues" evidence="1">
    <location>
        <begin position="149"/>
        <end position="164"/>
    </location>
</feature>
<gene>
    <name evidence="2" type="ORF">BCV69DRAFT_70652</name>
</gene>
<keyword evidence="3" id="KW-1185">Reference proteome</keyword>
<dbReference type="RefSeq" id="XP_025345527.1">
    <property type="nucleotide sequence ID" value="XM_025495467.1"/>
</dbReference>
<dbReference type="EMBL" id="KZ819336">
    <property type="protein sequence ID" value="PWN18367.1"/>
    <property type="molecule type" value="Genomic_DNA"/>
</dbReference>
<dbReference type="AlphaFoldDB" id="A0A316TZ12"/>
<sequence>MHGQLSDTEGGEEERTQRIKVAIRLDELLEDKKKLLDFAHSDEDQASLQKQLVPLYRASPVKMDGASGSSAKNPPPPVQSSRSSSPDLPLTETRRSPTPSKKWKLADDSPFTTPPASIGGPSRAGSQTAASPPTAVSLEDDLEQVSQGDAEKAKVGKSPDRPIKEEDDGEEGQGHSKHPVQSSKGVADQATGPEEALEQANRRAQQELEEQQEAQRKK</sequence>
<evidence type="ECO:0000313" key="3">
    <source>
        <dbReference type="Proteomes" id="UP000245942"/>
    </source>
</evidence>
<evidence type="ECO:0000313" key="2">
    <source>
        <dbReference type="EMBL" id="PWN18367.1"/>
    </source>
</evidence>